<dbReference type="EMBL" id="CYZK01000018">
    <property type="protein sequence ID" value="CUO60008.1"/>
    <property type="molecule type" value="Genomic_DNA"/>
</dbReference>
<dbReference type="Pfam" id="PF09551">
    <property type="entry name" value="Spore_II_R"/>
    <property type="match status" value="1"/>
</dbReference>
<dbReference type="Proteomes" id="UP000095362">
    <property type="component" value="Unassembled WGS sequence"/>
</dbReference>
<feature type="chain" id="PRO_5039376641" evidence="1">
    <location>
        <begin position="22"/>
        <end position="205"/>
    </location>
</feature>
<dbReference type="AlphaFoldDB" id="A0A174GFT2"/>
<dbReference type="RefSeq" id="WP_070098636.1">
    <property type="nucleotide sequence ID" value="NZ_CYZK01000018.1"/>
</dbReference>
<organism evidence="2 3">
    <name type="scientific">Coprococcus comes</name>
    <dbReference type="NCBI Taxonomy" id="410072"/>
    <lineage>
        <taxon>Bacteria</taxon>
        <taxon>Bacillati</taxon>
        <taxon>Bacillota</taxon>
        <taxon>Clostridia</taxon>
        <taxon>Lachnospirales</taxon>
        <taxon>Lachnospiraceae</taxon>
        <taxon>Coprococcus</taxon>
    </lineage>
</organism>
<dbReference type="NCBIfam" id="TIGR02837">
    <property type="entry name" value="spore_II_R"/>
    <property type="match status" value="1"/>
</dbReference>
<dbReference type="STRING" id="410072.ERS852525_01964"/>
<evidence type="ECO:0000313" key="2">
    <source>
        <dbReference type="EMBL" id="CUO60008.1"/>
    </source>
</evidence>
<accession>A0A174GFT2</accession>
<sequence>MKKIKAVALILIMILCGAAFARGMQVEAKANAVQEKLSGEVFRFHVLANSDSKEDQELKMKVKEAVVDYMCENLSNAGNAAEAKAWAIRHKEELIRTAREVLQEEGCNDQITAEVVRCEFPDKTYGDITFPAGWYDALRIKIGKAQGHNWWCVLYPNLCFMDSVHAIVPKEGKEELRSVLTDEEYAMIVKGTPVKIKWFFLQLTE</sequence>
<evidence type="ECO:0000313" key="3">
    <source>
        <dbReference type="Proteomes" id="UP000095362"/>
    </source>
</evidence>
<name>A0A174GFT2_9FIRM</name>
<proteinExistence type="predicted"/>
<reference evidence="2 3" key="1">
    <citation type="submission" date="2015-09" db="EMBL/GenBank/DDBJ databases">
        <authorList>
            <consortium name="Pathogen Informatics"/>
        </authorList>
    </citation>
    <scope>NUCLEOTIDE SEQUENCE [LARGE SCALE GENOMIC DNA]</scope>
    <source>
        <strain evidence="2 3">2789STDY5834866</strain>
    </source>
</reference>
<feature type="signal peptide" evidence="1">
    <location>
        <begin position="1"/>
        <end position="21"/>
    </location>
</feature>
<keyword evidence="1" id="KW-0732">Signal</keyword>
<gene>
    <name evidence="2" type="ORF">ERS852481_02439</name>
</gene>
<dbReference type="InterPro" id="IPR014202">
    <property type="entry name" value="Spore_II_R"/>
</dbReference>
<dbReference type="PaxDb" id="410072-ERS852525_01964"/>
<evidence type="ECO:0000256" key="1">
    <source>
        <dbReference type="SAM" id="SignalP"/>
    </source>
</evidence>
<protein>
    <submittedName>
        <fullName evidence="2">Stage II sporulation protein R</fullName>
    </submittedName>
</protein>